<feature type="transmembrane region" description="Helical" evidence="1">
    <location>
        <begin position="52"/>
        <end position="71"/>
    </location>
</feature>
<dbReference type="STRING" id="1544416.Cocul_00451"/>
<dbReference type="Proteomes" id="UP000050517">
    <property type="component" value="Unassembled WGS sequence"/>
</dbReference>
<feature type="transmembrane region" description="Helical" evidence="1">
    <location>
        <begin position="111"/>
        <end position="134"/>
    </location>
</feature>
<keyword evidence="3" id="KW-1185">Reference proteome</keyword>
<organism evidence="2 3">
    <name type="scientific">Corynebacterium oculi</name>
    <dbReference type="NCBI Taxonomy" id="1544416"/>
    <lineage>
        <taxon>Bacteria</taxon>
        <taxon>Bacillati</taxon>
        <taxon>Actinomycetota</taxon>
        <taxon>Actinomycetes</taxon>
        <taxon>Mycobacteriales</taxon>
        <taxon>Corynebacteriaceae</taxon>
        <taxon>Corynebacterium</taxon>
    </lineage>
</organism>
<proteinExistence type="predicted"/>
<evidence type="ECO:0000313" key="2">
    <source>
        <dbReference type="EMBL" id="KQB85312.1"/>
    </source>
</evidence>
<gene>
    <name evidence="2" type="ORF">Cocul_00451</name>
</gene>
<dbReference type="OrthoDB" id="4409194at2"/>
<sequence length="315" mass="32881">MTRFLLSTALPTGLISAALLLWSFLLLGEAPNPLAVHFSGATPDGFASPWTLWFLSTGLVIALLGLFCWLARRGLAYGFAARFHAGSAAFCCFLVSGTTLMLLLLPVGSSLTATPILILLGGAITSGALIAAIARPLPPYSTAPMVPGALEIPAGGAATWIGTTSLPLPLIVLLGLGTATVLLCGVLLEPWPLPAGLVMFLITLSTAAWQVRADSHGLTVRSLVGWPRLTIAPEEIKHAEVARLNPADWGGWGWRISSRGRALMLRGGTGLRVHTKTGGMVEVSCTDAEHAAAVLNSYAVAPEGAATHTRQPRQS</sequence>
<reference evidence="2 3" key="1">
    <citation type="submission" date="2015-10" db="EMBL/GenBank/DDBJ databases">
        <title>Corynebacteirum lowii and Corynebacterium oculi species nova, derived from human clinical disease and and emended description of Corynebacterium mastiditis.</title>
        <authorList>
            <person name="Bernard K."/>
            <person name="Pacheco A.L."/>
            <person name="Mcdougall C."/>
            <person name="Burtx T."/>
            <person name="Weibe D."/>
            <person name="Tyler S."/>
            <person name="Olson A.B."/>
            <person name="Cnockaert M."/>
            <person name="Eguchi H."/>
            <person name="Kuwahara T."/>
            <person name="Nakayama-Imaohji H."/>
            <person name="Boudewijins M."/>
            <person name="Van Hoecke F."/>
            <person name="Bernier A.-M."/>
            <person name="Vandamme P."/>
        </authorList>
    </citation>
    <scope>NUCLEOTIDE SEQUENCE [LARGE SCALE GENOMIC DNA]</scope>
    <source>
        <strain evidence="2 3">NML 130210</strain>
    </source>
</reference>
<feature type="transmembrane region" description="Helical" evidence="1">
    <location>
        <begin position="168"/>
        <end position="188"/>
    </location>
</feature>
<keyword evidence="1" id="KW-0472">Membrane</keyword>
<evidence type="ECO:0008006" key="4">
    <source>
        <dbReference type="Google" id="ProtNLM"/>
    </source>
</evidence>
<keyword evidence="1" id="KW-0812">Transmembrane</keyword>
<feature type="transmembrane region" description="Helical" evidence="1">
    <location>
        <begin position="83"/>
        <end position="105"/>
    </location>
</feature>
<comment type="caution">
    <text evidence="2">The sequence shown here is derived from an EMBL/GenBank/DDBJ whole genome shotgun (WGS) entry which is preliminary data.</text>
</comment>
<dbReference type="AlphaFoldDB" id="A0A0Q0UBP3"/>
<evidence type="ECO:0000256" key="1">
    <source>
        <dbReference type="SAM" id="Phobius"/>
    </source>
</evidence>
<name>A0A0Q0UBP3_9CORY</name>
<dbReference type="EMBL" id="LKST01000001">
    <property type="protein sequence ID" value="KQB85312.1"/>
    <property type="molecule type" value="Genomic_DNA"/>
</dbReference>
<keyword evidence="1" id="KW-1133">Transmembrane helix</keyword>
<protein>
    <recommendedName>
        <fullName evidence="4">DUF1648 domain-containing protein</fullName>
    </recommendedName>
</protein>
<dbReference type="RefSeq" id="WP_055121662.1">
    <property type="nucleotide sequence ID" value="NZ_LKST01000001.1"/>
</dbReference>
<dbReference type="PATRIC" id="fig|1544416.3.peg.454"/>
<evidence type="ECO:0000313" key="3">
    <source>
        <dbReference type="Proteomes" id="UP000050517"/>
    </source>
</evidence>
<accession>A0A0Q0UBP3</accession>